<evidence type="ECO:0000256" key="3">
    <source>
        <dbReference type="PROSITE-ProRule" id="PRU00169"/>
    </source>
</evidence>
<dbReference type="SMART" id="SM01012">
    <property type="entry name" value="ANTAR"/>
    <property type="match status" value="1"/>
</dbReference>
<dbReference type="InterPro" id="IPR005561">
    <property type="entry name" value="ANTAR"/>
</dbReference>
<gene>
    <name evidence="6" type="ORF">KKC1_08090</name>
</gene>
<dbReference type="PANTHER" id="PTHR43367:SF1">
    <property type="entry name" value="TWO-COMPONENT RESPONSE REGULATOR-LIKE APRR6-RELATED"/>
    <property type="match status" value="1"/>
</dbReference>
<evidence type="ECO:0000256" key="1">
    <source>
        <dbReference type="ARBA" id="ARBA00018672"/>
    </source>
</evidence>
<comment type="function">
    <text evidence="2">May play the central regulatory role in sporulation. It may be an element of the effector pathway responsible for the activation of sporulation genes in response to nutritional stress. Spo0A may act in concert with spo0H (a sigma factor) to control the expression of some genes that are critical to the sporulation process.</text>
</comment>
<dbReference type="InterPro" id="IPR001789">
    <property type="entry name" value="Sig_transdc_resp-reg_receiver"/>
</dbReference>
<comment type="caution">
    <text evidence="6">The sequence shown here is derived from an EMBL/GenBank/DDBJ whole genome shotgun (WGS) entry which is preliminary data.</text>
</comment>
<dbReference type="Pfam" id="PF00072">
    <property type="entry name" value="Response_reg"/>
    <property type="match status" value="1"/>
</dbReference>
<evidence type="ECO:0000256" key="2">
    <source>
        <dbReference type="ARBA" id="ARBA00024867"/>
    </source>
</evidence>
<dbReference type="PROSITE" id="PS50110">
    <property type="entry name" value="RESPONSE_REGULATORY"/>
    <property type="match status" value="1"/>
</dbReference>
<dbReference type="InterPro" id="IPR008327">
    <property type="entry name" value="Sig_transdc_resp-reg_antiterm"/>
</dbReference>
<evidence type="ECO:0000313" key="7">
    <source>
        <dbReference type="Proteomes" id="UP000197032"/>
    </source>
</evidence>
<dbReference type="GO" id="GO:0000160">
    <property type="term" value="P:phosphorelay signal transduction system"/>
    <property type="evidence" value="ECO:0007669"/>
    <property type="project" value="InterPro"/>
</dbReference>
<feature type="domain" description="ANTAR" evidence="5">
    <location>
        <begin position="125"/>
        <end position="186"/>
    </location>
</feature>
<keyword evidence="3" id="KW-0597">Phosphoprotein</keyword>
<dbReference type="PANTHER" id="PTHR43367">
    <property type="match status" value="1"/>
</dbReference>
<dbReference type="EMBL" id="BDGJ01000023">
    <property type="protein sequence ID" value="GAW91648.1"/>
    <property type="molecule type" value="Genomic_DNA"/>
</dbReference>
<accession>A0A1Z5HQD5</accession>
<dbReference type="InterPro" id="IPR011006">
    <property type="entry name" value="CheY-like_superfamily"/>
</dbReference>
<organism evidence="6 7">
    <name type="scientific">Calderihabitans maritimus</name>
    <dbReference type="NCBI Taxonomy" id="1246530"/>
    <lineage>
        <taxon>Bacteria</taxon>
        <taxon>Bacillati</taxon>
        <taxon>Bacillota</taxon>
        <taxon>Clostridia</taxon>
        <taxon>Neomoorellales</taxon>
        <taxon>Calderihabitantaceae</taxon>
        <taxon>Calderihabitans</taxon>
    </lineage>
</organism>
<reference evidence="7" key="1">
    <citation type="journal article" date="2017" name="Appl. Environ. Microbiol.">
        <title>Genomic analysis of Calderihabitans maritimus KKC1, a thermophilic hydrogenogenic carboxydotrophic bacterium isolated from marine sediment.</title>
        <authorList>
            <person name="Omae K."/>
            <person name="Yoneda Y."/>
            <person name="Fukuyama Y."/>
            <person name="Yoshida T."/>
            <person name="Sako Y."/>
        </authorList>
    </citation>
    <scope>NUCLEOTIDE SEQUENCE [LARGE SCALE GENOMIC DNA]</scope>
    <source>
        <strain evidence="7">KKC1</strain>
    </source>
</reference>
<dbReference type="PROSITE" id="PS50921">
    <property type="entry name" value="ANTAR"/>
    <property type="match status" value="1"/>
</dbReference>
<dbReference type="SMART" id="SM00448">
    <property type="entry name" value="REC"/>
    <property type="match status" value="1"/>
</dbReference>
<dbReference type="Pfam" id="PF03861">
    <property type="entry name" value="ANTAR"/>
    <property type="match status" value="1"/>
</dbReference>
<evidence type="ECO:0000313" key="6">
    <source>
        <dbReference type="EMBL" id="GAW91648.1"/>
    </source>
</evidence>
<evidence type="ECO:0000259" key="5">
    <source>
        <dbReference type="PROSITE" id="PS50921"/>
    </source>
</evidence>
<dbReference type="Proteomes" id="UP000197032">
    <property type="component" value="Unassembled WGS sequence"/>
</dbReference>
<evidence type="ECO:0000259" key="4">
    <source>
        <dbReference type="PROSITE" id="PS50110"/>
    </source>
</evidence>
<sequence length="199" mass="22472">MFGSRIVLADADPAFRKNLKEMLTKAGYIIVAEAGDGLSALKAIKSMHPDLAILDARLPVKDGLEVAKIIEEDRVAPVLLLTAYNHKDIVQQAKDSWVFAYLVKPVNEANLFPAIEIAIANYRRMLSLEREIHRLKETLETRKLVERAKGILMEVLDLSEAEAFKKIQKESMNKRTSMRQIAQSIIVAYEKGRVVRSKE</sequence>
<dbReference type="PIRSF" id="PIRSF036382">
    <property type="entry name" value="RR_antiterm"/>
    <property type="match status" value="1"/>
</dbReference>
<keyword evidence="7" id="KW-1185">Reference proteome</keyword>
<feature type="domain" description="Response regulatory" evidence="4">
    <location>
        <begin position="5"/>
        <end position="119"/>
    </location>
</feature>
<dbReference type="GO" id="GO:0003723">
    <property type="term" value="F:RNA binding"/>
    <property type="evidence" value="ECO:0007669"/>
    <property type="project" value="InterPro"/>
</dbReference>
<dbReference type="OrthoDB" id="9808843at2"/>
<name>A0A1Z5HQD5_9FIRM</name>
<dbReference type="RefSeq" id="WP_088553151.1">
    <property type="nucleotide sequence ID" value="NZ_BDGJ01000023.1"/>
</dbReference>
<dbReference type="Gene3D" id="3.40.50.2300">
    <property type="match status" value="1"/>
</dbReference>
<proteinExistence type="predicted"/>
<dbReference type="Gene3D" id="1.10.10.10">
    <property type="entry name" value="Winged helix-like DNA-binding domain superfamily/Winged helix DNA-binding domain"/>
    <property type="match status" value="1"/>
</dbReference>
<dbReference type="InterPro" id="IPR036388">
    <property type="entry name" value="WH-like_DNA-bd_sf"/>
</dbReference>
<dbReference type="SUPFAM" id="SSF52172">
    <property type="entry name" value="CheY-like"/>
    <property type="match status" value="1"/>
</dbReference>
<feature type="modified residue" description="4-aspartylphosphate" evidence="3">
    <location>
        <position position="55"/>
    </location>
</feature>
<dbReference type="AlphaFoldDB" id="A0A1Z5HQD5"/>
<protein>
    <recommendedName>
        <fullName evidence="1">Stage 0 sporulation protein A homolog</fullName>
    </recommendedName>
</protein>